<sequence>MTQDEILEMFRHEAAGLPPEATPAHETILVLADLLAESRGRLSKENFETLVHVGAVLYRAGAEQFNARQDVADIMQHSARPQNE</sequence>
<organism evidence="1 2">
    <name type="scientific">Noviherbaspirillum aridicola</name>
    <dbReference type="NCBI Taxonomy" id="2849687"/>
    <lineage>
        <taxon>Bacteria</taxon>
        <taxon>Pseudomonadati</taxon>
        <taxon>Pseudomonadota</taxon>
        <taxon>Betaproteobacteria</taxon>
        <taxon>Burkholderiales</taxon>
        <taxon>Oxalobacteraceae</taxon>
        <taxon>Noviherbaspirillum</taxon>
    </lineage>
</organism>
<evidence type="ECO:0000313" key="1">
    <source>
        <dbReference type="EMBL" id="GIZ50267.1"/>
    </source>
</evidence>
<proteinExistence type="predicted"/>
<comment type="caution">
    <text evidence="1">The sequence shown here is derived from an EMBL/GenBank/DDBJ whole genome shotgun (WGS) entry which is preliminary data.</text>
</comment>
<protein>
    <submittedName>
        <fullName evidence="1">Uncharacterized protein</fullName>
    </submittedName>
</protein>
<dbReference type="EMBL" id="BPMK01000001">
    <property type="protein sequence ID" value="GIZ50267.1"/>
    <property type="molecule type" value="Genomic_DNA"/>
</dbReference>
<keyword evidence="2" id="KW-1185">Reference proteome</keyword>
<evidence type="ECO:0000313" key="2">
    <source>
        <dbReference type="Proteomes" id="UP000887222"/>
    </source>
</evidence>
<accession>A0ABQ4PZP6</accession>
<dbReference type="RefSeq" id="WP_220806441.1">
    <property type="nucleotide sequence ID" value="NZ_BPMK01000001.1"/>
</dbReference>
<name>A0ABQ4PZP6_9BURK</name>
<reference evidence="1 2" key="1">
    <citation type="journal article" date="2022" name="Int. J. Syst. Evol. Microbiol.">
        <title>Noviherbaspirillum aridicola sp. nov., isolated from an arid soil in Pakistan.</title>
        <authorList>
            <person name="Khan I.U."/>
            <person name="Saqib M."/>
            <person name="Amin A."/>
            <person name="Hussain F."/>
            <person name="Li L."/>
            <person name="Liu Y.H."/>
            <person name="Fang B.Z."/>
            <person name="Ahmed I."/>
            <person name="Li W.J."/>
        </authorList>
    </citation>
    <scope>NUCLEOTIDE SEQUENCE [LARGE SCALE GENOMIC DNA]</scope>
    <source>
        <strain evidence="1 2">NCCP-691</strain>
    </source>
</reference>
<dbReference type="Proteomes" id="UP000887222">
    <property type="component" value="Unassembled WGS sequence"/>
</dbReference>
<gene>
    <name evidence="1" type="ORF">NCCP691_02810</name>
</gene>